<keyword evidence="9" id="KW-1185">Reference proteome</keyword>
<dbReference type="GO" id="GO:0007017">
    <property type="term" value="P:microtubule-based process"/>
    <property type="evidence" value="ECO:0007669"/>
    <property type="project" value="InterPro"/>
</dbReference>
<evidence type="ECO:0000256" key="2">
    <source>
        <dbReference type="ARBA" id="ARBA00022701"/>
    </source>
</evidence>
<comment type="catalytic activity">
    <reaction evidence="6">
        <text>GTP + H2O = GDP + phosphate + H(+)</text>
        <dbReference type="Rhea" id="RHEA:19669"/>
        <dbReference type="ChEBI" id="CHEBI:15377"/>
        <dbReference type="ChEBI" id="CHEBI:15378"/>
        <dbReference type="ChEBI" id="CHEBI:37565"/>
        <dbReference type="ChEBI" id="CHEBI:43474"/>
        <dbReference type="ChEBI" id="CHEBI:58189"/>
    </reaction>
    <physiologicalReaction direction="left-to-right" evidence="6">
        <dbReference type="Rhea" id="RHEA:19670"/>
    </physiologicalReaction>
</comment>
<dbReference type="Proteomes" id="UP000050761">
    <property type="component" value="Unassembled WGS sequence"/>
</dbReference>
<evidence type="ECO:0000313" key="9">
    <source>
        <dbReference type="Proteomes" id="UP000050761"/>
    </source>
</evidence>
<comment type="similarity">
    <text evidence="1">Belongs to the tubulin family.</text>
</comment>
<organism evidence="9 10">
    <name type="scientific">Heligmosomoides polygyrus</name>
    <name type="common">Parasitic roundworm</name>
    <dbReference type="NCBI Taxonomy" id="6339"/>
    <lineage>
        <taxon>Eukaryota</taxon>
        <taxon>Metazoa</taxon>
        <taxon>Ecdysozoa</taxon>
        <taxon>Nematoda</taxon>
        <taxon>Chromadorea</taxon>
        <taxon>Rhabditida</taxon>
        <taxon>Rhabditina</taxon>
        <taxon>Rhabditomorpha</taxon>
        <taxon>Strongyloidea</taxon>
        <taxon>Heligmosomidae</taxon>
        <taxon>Heligmosomoides</taxon>
    </lineage>
</organism>
<dbReference type="SMART" id="SM00865">
    <property type="entry name" value="Tubulin_C"/>
    <property type="match status" value="1"/>
</dbReference>
<dbReference type="InterPro" id="IPR008280">
    <property type="entry name" value="Tub_FtsZ_C"/>
</dbReference>
<evidence type="ECO:0000256" key="5">
    <source>
        <dbReference type="ARBA" id="ARBA00023134"/>
    </source>
</evidence>
<keyword evidence="4" id="KW-0378">Hydrolase</keyword>
<dbReference type="InterPro" id="IPR036525">
    <property type="entry name" value="Tubulin/FtsZ_GTPase_sf"/>
</dbReference>
<proteinExistence type="inferred from homology"/>
<dbReference type="InterPro" id="IPR018316">
    <property type="entry name" value="Tubulin/FtsZ_2-layer-sand-dom"/>
</dbReference>
<name>A0A183GEL3_HELPZ</name>
<dbReference type="Gene3D" id="3.40.50.1440">
    <property type="entry name" value="Tubulin/FtsZ, GTPase domain"/>
    <property type="match status" value="1"/>
</dbReference>
<feature type="domain" description="Tubulin/FtsZ 2-layer sandwich" evidence="7">
    <location>
        <begin position="61"/>
        <end position="208"/>
    </location>
</feature>
<keyword evidence="2" id="KW-0493">Microtubule</keyword>
<dbReference type="AlphaFoldDB" id="A0A183GEL3"/>
<dbReference type="FunFam" id="1.10.287.600:FF:000005">
    <property type="entry name" value="Tubulin alpha chain"/>
    <property type="match status" value="1"/>
</dbReference>
<dbReference type="InterPro" id="IPR000217">
    <property type="entry name" value="Tubulin"/>
</dbReference>
<keyword evidence="3" id="KW-0547">Nucleotide-binding</keyword>
<evidence type="ECO:0000259" key="7">
    <source>
        <dbReference type="SMART" id="SM00865"/>
    </source>
</evidence>
<dbReference type="Gene3D" id="3.30.1330.20">
    <property type="entry name" value="Tubulin/FtsZ, C-terminal domain"/>
    <property type="match status" value="1"/>
</dbReference>
<gene>
    <name evidence="8" type="ORF">HPBE_LOCUS20777</name>
</gene>
<dbReference type="PANTHER" id="PTHR11588">
    <property type="entry name" value="TUBULIN"/>
    <property type="match status" value="1"/>
</dbReference>
<sequence>MKYIRAPSGGISPDEDSALCVAAAENLQASAIRPLVLSVERFFSIKVVSSITSSIRFSGELNVDLSEFSTNLVPFPRIHFPVVAASPLLPEEKAHREALTVKDITLMCLEPSSHMVKCNLSTGRNMAVCLLYRYCLRIHSFRRNEAIETIKLRRSLEFVSWCPTGFKVGINPKPLSCVPESGLASVPRAVCMLANNTVIAEAWARLNRKFDLMYAKRAFVHWYLGEGMEEGEFYEAREDMAALEKDYDEIANESNADDDDEY</sequence>
<evidence type="ECO:0000256" key="3">
    <source>
        <dbReference type="ARBA" id="ARBA00022741"/>
    </source>
</evidence>
<dbReference type="GO" id="GO:0005874">
    <property type="term" value="C:microtubule"/>
    <property type="evidence" value="ECO:0007669"/>
    <property type="project" value="UniProtKB-KW"/>
</dbReference>
<dbReference type="GO" id="GO:0016787">
    <property type="term" value="F:hydrolase activity"/>
    <property type="evidence" value="ECO:0007669"/>
    <property type="project" value="UniProtKB-KW"/>
</dbReference>
<evidence type="ECO:0000256" key="6">
    <source>
        <dbReference type="ARBA" id="ARBA00049117"/>
    </source>
</evidence>
<evidence type="ECO:0000313" key="8">
    <source>
        <dbReference type="EMBL" id="VDP21785.1"/>
    </source>
</evidence>
<dbReference type="GO" id="GO:0005200">
    <property type="term" value="F:structural constituent of cytoskeleton"/>
    <property type="evidence" value="ECO:0007669"/>
    <property type="project" value="InterPro"/>
</dbReference>
<dbReference type="GO" id="GO:0005525">
    <property type="term" value="F:GTP binding"/>
    <property type="evidence" value="ECO:0007669"/>
    <property type="project" value="UniProtKB-KW"/>
</dbReference>
<evidence type="ECO:0000313" key="10">
    <source>
        <dbReference type="WBParaSite" id="HPBE_0002077801-mRNA-1"/>
    </source>
</evidence>
<keyword evidence="5" id="KW-0342">GTP-binding</keyword>
<evidence type="ECO:0000256" key="1">
    <source>
        <dbReference type="ARBA" id="ARBA00009636"/>
    </source>
</evidence>
<evidence type="ECO:0000256" key="4">
    <source>
        <dbReference type="ARBA" id="ARBA00022801"/>
    </source>
</evidence>
<dbReference type="InterPro" id="IPR023123">
    <property type="entry name" value="Tubulin_C"/>
</dbReference>
<dbReference type="WBParaSite" id="HPBE_0002077801-mRNA-1">
    <property type="protein sequence ID" value="HPBE_0002077801-mRNA-1"/>
    <property type="gene ID" value="HPBE_0002077801"/>
</dbReference>
<dbReference type="Pfam" id="PF03953">
    <property type="entry name" value="Tubulin_C"/>
    <property type="match status" value="1"/>
</dbReference>
<dbReference type="InterPro" id="IPR037103">
    <property type="entry name" value="Tubulin/FtsZ-like_C"/>
</dbReference>
<reference evidence="10" key="2">
    <citation type="submission" date="2019-09" db="UniProtKB">
        <authorList>
            <consortium name="WormBaseParasite"/>
        </authorList>
    </citation>
    <scope>IDENTIFICATION</scope>
</reference>
<dbReference type="SUPFAM" id="SSF55307">
    <property type="entry name" value="Tubulin C-terminal domain-like"/>
    <property type="match status" value="1"/>
</dbReference>
<reference evidence="8 9" key="1">
    <citation type="submission" date="2018-11" db="EMBL/GenBank/DDBJ databases">
        <authorList>
            <consortium name="Pathogen Informatics"/>
        </authorList>
    </citation>
    <scope>NUCLEOTIDE SEQUENCE [LARGE SCALE GENOMIC DNA]</scope>
</reference>
<dbReference type="EMBL" id="UZAH01032435">
    <property type="protein sequence ID" value="VDP21785.1"/>
    <property type="molecule type" value="Genomic_DNA"/>
</dbReference>
<accession>A0A3P8CSL7</accession>
<dbReference type="InterPro" id="IPR002452">
    <property type="entry name" value="Alpha_tubulin"/>
</dbReference>
<dbReference type="Gene3D" id="1.10.287.600">
    <property type="entry name" value="Helix hairpin bin"/>
    <property type="match status" value="1"/>
</dbReference>
<protein>
    <submittedName>
        <fullName evidence="10">Tubulin_C domain-containing protein</fullName>
    </submittedName>
</protein>
<dbReference type="PRINTS" id="PR01162">
    <property type="entry name" value="ALPHATUBULIN"/>
</dbReference>
<accession>A0A183GEL3</accession>